<evidence type="ECO:0000313" key="2">
    <source>
        <dbReference type="Proteomes" id="UP001055125"/>
    </source>
</evidence>
<dbReference type="Proteomes" id="UP001055125">
    <property type="component" value="Unassembled WGS sequence"/>
</dbReference>
<protein>
    <submittedName>
        <fullName evidence="1">Uncharacterized protein</fullName>
    </submittedName>
</protein>
<gene>
    <name evidence="1" type="ORF">OCOJLMKI_1239</name>
</gene>
<dbReference type="RefSeq" id="WP_238243227.1">
    <property type="nucleotide sequence ID" value="NZ_BPQP01000018.1"/>
</dbReference>
<dbReference type="EMBL" id="BPQP01000018">
    <property type="protein sequence ID" value="GJD94039.1"/>
    <property type="molecule type" value="Genomic_DNA"/>
</dbReference>
<proteinExistence type="predicted"/>
<comment type="caution">
    <text evidence="1">The sequence shown here is derived from an EMBL/GenBank/DDBJ whole genome shotgun (WGS) entry which is preliminary data.</text>
</comment>
<reference evidence="1" key="1">
    <citation type="journal article" date="2021" name="Front. Microbiol.">
        <title>Comprehensive Comparative Genomics and Phenotyping of Methylobacterium Species.</title>
        <authorList>
            <person name="Alessa O."/>
            <person name="Ogura Y."/>
            <person name="Fujitani Y."/>
            <person name="Takami H."/>
            <person name="Hayashi T."/>
            <person name="Sahin N."/>
            <person name="Tani A."/>
        </authorList>
    </citation>
    <scope>NUCLEOTIDE SEQUENCE</scope>
    <source>
        <strain evidence="1">DSM 19015</strain>
    </source>
</reference>
<reference evidence="1" key="2">
    <citation type="submission" date="2021-08" db="EMBL/GenBank/DDBJ databases">
        <authorList>
            <person name="Tani A."/>
            <person name="Ola A."/>
            <person name="Ogura Y."/>
            <person name="Katsura K."/>
            <person name="Hayashi T."/>
        </authorList>
    </citation>
    <scope>NUCLEOTIDE SEQUENCE</scope>
    <source>
        <strain evidence="1">DSM 19015</strain>
    </source>
</reference>
<evidence type="ECO:0000313" key="1">
    <source>
        <dbReference type="EMBL" id="GJD94039.1"/>
    </source>
</evidence>
<keyword evidence="2" id="KW-1185">Reference proteome</keyword>
<accession>A0ABQ4RV03</accession>
<organism evidence="1 2">
    <name type="scientific">Methylobacterium iners</name>
    <dbReference type="NCBI Taxonomy" id="418707"/>
    <lineage>
        <taxon>Bacteria</taxon>
        <taxon>Pseudomonadati</taxon>
        <taxon>Pseudomonadota</taxon>
        <taxon>Alphaproteobacteria</taxon>
        <taxon>Hyphomicrobiales</taxon>
        <taxon>Methylobacteriaceae</taxon>
        <taxon>Methylobacterium</taxon>
    </lineage>
</organism>
<name>A0ABQ4RV03_9HYPH</name>
<sequence>MLLTTLLVVSTLMPKLEDGLGAARSGLAKAQAGLSRMGPAPSVAPLFQPEARAVSNWRQEAGEALRPASLALVTRYSVTDPSFVARCVKLNNYWCIKRARWEGEIGADAEGHTGFASAAAGADAAALLLRRYYREFGRRTALSIVRRWAPAECRVAGTPAPAASATTPRVASDIAPRGIQKTLRARYLARQGRGSAVKRVAIAPQGGLRVQPWSARARLGGQVRATGSEIAKAEPKRSQPAKRVAAAELAPSPGLLIKPSTIIAKPSELLVKPSVLLVAPSVLLKKPQERNATPASARGIDRRDRFAAESASLPPIAAGLPDVPLLDLRLPAPVCANDETRIRNYAGRIAASAGLGMEDDLKLFASDGTPTLNLARVMLAMSGFELGTLRAAPALVDAAVARLAARPVAGASPEASAVP</sequence>